<comment type="caution">
    <text evidence="2">The sequence shown here is derived from an EMBL/GenBank/DDBJ whole genome shotgun (WGS) entry which is preliminary data.</text>
</comment>
<dbReference type="Proteomes" id="UP001066276">
    <property type="component" value="Chromosome 5"/>
</dbReference>
<dbReference type="AlphaFoldDB" id="A0AAV7S0A2"/>
<evidence type="ECO:0000313" key="2">
    <source>
        <dbReference type="EMBL" id="KAJ1157427.1"/>
    </source>
</evidence>
<feature type="compositionally biased region" description="Basic residues" evidence="1">
    <location>
        <begin position="11"/>
        <end position="21"/>
    </location>
</feature>
<accession>A0AAV7S0A2</accession>
<proteinExistence type="predicted"/>
<gene>
    <name evidence="2" type="ORF">NDU88_010140</name>
</gene>
<evidence type="ECO:0000256" key="1">
    <source>
        <dbReference type="SAM" id="MobiDB-lite"/>
    </source>
</evidence>
<keyword evidence="3" id="KW-1185">Reference proteome</keyword>
<name>A0AAV7S0A2_PLEWA</name>
<reference evidence="2" key="1">
    <citation type="journal article" date="2022" name="bioRxiv">
        <title>Sequencing and chromosome-scale assembly of the giantPleurodeles waltlgenome.</title>
        <authorList>
            <person name="Brown T."/>
            <person name="Elewa A."/>
            <person name="Iarovenko S."/>
            <person name="Subramanian E."/>
            <person name="Araus A.J."/>
            <person name="Petzold A."/>
            <person name="Susuki M."/>
            <person name="Suzuki K.-i.T."/>
            <person name="Hayashi T."/>
            <person name="Toyoda A."/>
            <person name="Oliveira C."/>
            <person name="Osipova E."/>
            <person name="Leigh N.D."/>
            <person name="Simon A."/>
            <person name="Yun M.H."/>
        </authorList>
    </citation>
    <scope>NUCLEOTIDE SEQUENCE</scope>
    <source>
        <strain evidence="2">20211129_DDA</strain>
        <tissue evidence="2">Liver</tissue>
    </source>
</reference>
<feature type="region of interest" description="Disordered" evidence="1">
    <location>
        <begin position="1"/>
        <end position="48"/>
    </location>
</feature>
<sequence>MSLSVVQSGWRGRKVSRKRKRQKEDATQSRVYSSRGGREGKLRMRKRATLLEERGLSRYEDGQGKEV</sequence>
<organism evidence="2 3">
    <name type="scientific">Pleurodeles waltl</name>
    <name type="common">Iberian ribbed newt</name>
    <dbReference type="NCBI Taxonomy" id="8319"/>
    <lineage>
        <taxon>Eukaryota</taxon>
        <taxon>Metazoa</taxon>
        <taxon>Chordata</taxon>
        <taxon>Craniata</taxon>
        <taxon>Vertebrata</taxon>
        <taxon>Euteleostomi</taxon>
        <taxon>Amphibia</taxon>
        <taxon>Batrachia</taxon>
        <taxon>Caudata</taxon>
        <taxon>Salamandroidea</taxon>
        <taxon>Salamandridae</taxon>
        <taxon>Pleurodelinae</taxon>
        <taxon>Pleurodeles</taxon>
    </lineage>
</organism>
<dbReference type="EMBL" id="JANPWB010000009">
    <property type="protein sequence ID" value="KAJ1157427.1"/>
    <property type="molecule type" value="Genomic_DNA"/>
</dbReference>
<protein>
    <submittedName>
        <fullName evidence="2">Uncharacterized protein</fullName>
    </submittedName>
</protein>
<evidence type="ECO:0000313" key="3">
    <source>
        <dbReference type="Proteomes" id="UP001066276"/>
    </source>
</evidence>